<evidence type="ECO:0000313" key="2">
    <source>
        <dbReference type="Proteomes" id="UP000282837"/>
    </source>
</evidence>
<dbReference type="PROSITE" id="PS51318">
    <property type="entry name" value="TAT"/>
    <property type="match status" value="1"/>
</dbReference>
<dbReference type="AlphaFoldDB" id="A0A437MXD4"/>
<dbReference type="InterPro" id="IPR006311">
    <property type="entry name" value="TAT_signal"/>
</dbReference>
<dbReference type="InterPro" id="IPR027056">
    <property type="entry name" value="Gluconate_2DH_su3"/>
</dbReference>
<gene>
    <name evidence="1" type="ORF">EOE18_17335</name>
</gene>
<dbReference type="EMBL" id="SACO01000022">
    <property type="protein sequence ID" value="RVU02276.1"/>
    <property type="molecule type" value="Genomic_DNA"/>
</dbReference>
<name>A0A437MXD4_9SPHN</name>
<dbReference type="Proteomes" id="UP000282837">
    <property type="component" value="Unassembled WGS sequence"/>
</dbReference>
<proteinExistence type="predicted"/>
<sequence length="200" mass="21177">MSSAIPRRDLLRFSALGGVLLAGGGVAYRLVGRRDPVSPAFIARLCDMVLPATDTPGAVGAGVPAFLPIAFQHGLFGGNADTLGLLRDALDQWSAGGDFSHAGPAEQLQILSTLDRETFSRPRAQRSQTSAAADGAGAGAMDGFVLWRVVKDAIVSSYYTSQIGGERELGFQLIAGPDYRADVAVGEVRYLSNYWVENVF</sequence>
<dbReference type="OrthoDB" id="6385145at2"/>
<comment type="caution">
    <text evidence="1">The sequence shown here is derived from an EMBL/GenBank/DDBJ whole genome shotgun (WGS) entry which is preliminary data.</text>
</comment>
<dbReference type="Pfam" id="PF13618">
    <property type="entry name" value="Gluconate_2-dh3"/>
    <property type="match status" value="1"/>
</dbReference>
<accession>A0A437MXD4</accession>
<dbReference type="RefSeq" id="WP_127711861.1">
    <property type="nucleotide sequence ID" value="NZ_SACO01000022.1"/>
</dbReference>
<evidence type="ECO:0000313" key="1">
    <source>
        <dbReference type="EMBL" id="RVU02276.1"/>
    </source>
</evidence>
<reference evidence="1 2" key="1">
    <citation type="submission" date="2019-01" db="EMBL/GenBank/DDBJ databases">
        <authorList>
            <person name="Chen W.-M."/>
        </authorList>
    </citation>
    <scope>NUCLEOTIDE SEQUENCE [LARGE SCALE GENOMIC DNA]</scope>
    <source>
        <strain evidence="1 2">FSY-9</strain>
    </source>
</reference>
<keyword evidence="2" id="KW-1185">Reference proteome</keyword>
<protein>
    <submittedName>
        <fullName evidence="1">Gluconate 2-dehydrogenase subunit 3 family protein</fullName>
    </submittedName>
</protein>
<organism evidence="1 2">
    <name type="scientific">Novosphingobium umbonatum</name>
    <dbReference type="NCBI Taxonomy" id="1908524"/>
    <lineage>
        <taxon>Bacteria</taxon>
        <taxon>Pseudomonadati</taxon>
        <taxon>Pseudomonadota</taxon>
        <taxon>Alphaproteobacteria</taxon>
        <taxon>Sphingomonadales</taxon>
        <taxon>Sphingomonadaceae</taxon>
        <taxon>Novosphingobium</taxon>
    </lineage>
</organism>